<feature type="domain" description="Cyclin-dependent kinase inhibitor" evidence="17">
    <location>
        <begin position="35"/>
        <end position="84"/>
    </location>
</feature>
<keyword evidence="12" id="KW-0131">Cell cycle</keyword>
<evidence type="ECO:0000256" key="14">
    <source>
        <dbReference type="ARBA" id="ARBA00031925"/>
    </source>
</evidence>
<dbReference type="GO" id="GO:0051087">
    <property type="term" value="F:protein-folding chaperone binding"/>
    <property type="evidence" value="ECO:0007669"/>
    <property type="project" value="TreeGrafter"/>
</dbReference>
<dbReference type="RefSeq" id="XP_029901884.1">
    <property type="nucleotide sequence ID" value="XM_030046024.1"/>
</dbReference>
<evidence type="ECO:0000256" key="9">
    <source>
        <dbReference type="ARBA" id="ARBA00022843"/>
    </source>
</evidence>
<keyword evidence="9" id="KW-0832">Ubl conjugation</keyword>
<comment type="similarity">
    <text evidence="4">Belongs to the CDI family.</text>
</comment>
<organism evidence="18 19">
    <name type="scientific">Myripristis murdjan</name>
    <name type="common">pinecone soldierfish</name>
    <dbReference type="NCBI Taxonomy" id="586833"/>
    <lineage>
        <taxon>Eukaryota</taxon>
        <taxon>Metazoa</taxon>
        <taxon>Chordata</taxon>
        <taxon>Craniata</taxon>
        <taxon>Vertebrata</taxon>
        <taxon>Euteleostomi</taxon>
        <taxon>Actinopterygii</taxon>
        <taxon>Neopterygii</taxon>
        <taxon>Teleostei</taxon>
        <taxon>Neoteleostei</taxon>
        <taxon>Acanthomorphata</taxon>
        <taxon>Holocentriformes</taxon>
        <taxon>Holocentridae</taxon>
        <taxon>Myripristis</taxon>
    </lineage>
</organism>
<evidence type="ECO:0000256" key="6">
    <source>
        <dbReference type="ARBA" id="ARBA00022490"/>
    </source>
</evidence>
<reference evidence="18" key="3">
    <citation type="submission" date="2025-09" db="UniProtKB">
        <authorList>
            <consortium name="Ensembl"/>
        </authorList>
    </citation>
    <scope>IDENTIFICATION</scope>
</reference>
<evidence type="ECO:0000256" key="8">
    <source>
        <dbReference type="ARBA" id="ARBA00022753"/>
    </source>
</evidence>
<dbReference type="Proteomes" id="UP000472263">
    <property type="component" value="Chromosome 23"/>
</dbReference>
<dbReference type="GeneTree" id="ENSGT00940000174997"/>
<evidence type="ECO:0000256" key="4">
    <source>
        <dbReference type="ARBA" id="ARBA00006726"/>
    </source>
</evidence>
<evidence type="ECO:0000256" key="1">
    <source>
        <dbReference type="ARBA" id="ARBA00004123"/>
    </source>
</evidence>
<keyword evidence="19" id="KW-1185">Reference proteome</keyword>
<keyword evidence="7" id="KW-0597">Phosphoprotein</keyword>
<name>A0A668A5Q3_9TELE</name>
<accession>A0A668A5Q3</accession>
<gene>
    <name evidence="18" type="primary">LOC115355285</name>
</gene>
<dbReference type="GO" id="GO:0000082">
    <property type="term" value="P:G1/S transition of mitotic cell cycle"/>
    <property type="evidence" value="ECO:0007669"/>
    <property type="project" value="TreeGrafter"/>
</dbReference>
<dbReference type="GO" id="GO:0005634">
    <property type="term" value="C:nucleus"/>
    <property type="evidence" value="ECO:0007669"/>
    <property type="project" value="UniProtKB-SubCell"/>
</dbReference>
<dbReference type="Gene3D" id="4.10.365.10">
    <property type="entry name" value="p27"/>
    <property type="match status" value="1"/>
</dbReference>
<protein>
    <recommendedName>
        <fullName evidence="5">Cyclin-dependent kinase inhibitor 1B</fullName>
    </recommendedName>
    <alternativeName>
        <fullName evidence="14">Cyclin-dependent kinase inhibitor p27</fullName>
    </alternativeName>
    <alternativeName>
        <fullName evidence="13">p27Kip1</fullName>
    </alternativeName>
</protein>
<dbReference type="InterPro" id="IPR044898">
    <property type="entry name" value="CDI_dom_sf"/>
</dbReference>
<keyword evidence="10" id="KW-0649">Protein kinase inhibitor</keyword>
<evidence type="ECO:0000256" key="7">
    <source>
        <dbReference type="ARBA" id="ARBA00022553"/>
    </source>
</evidence>
<dbReference type="Pfam" id="PF02234">
    <property type="entry name" value="CDI"/>
    <property type="match status" value="1"/>
</dbReference>
<evidence type="ECO:0000256" key="16">
    <source>
        <dbReference type="SAM" id="MobiDB-lite"/>
    </source>
</evidence>
<dbReference type="Ensembl" id="ENSMMDT00005041266.1">
    <property type="protein sequence ID" value="ENSMMDP00005040436.1"/>
    <property type="gene ID" value="ENSMMDG00005018714.1"/>
</dbReference>
<dbReference type="OrthoDB" id="6373236at2759"/>
<evidence type="ECO:0000259" key="17">
    <source>
        <dbReference type="Pfam" id="PF02234"/>
    </source>
</evidence>
<feature type="compositionally biased region" description="Basic and acidic residues" evidence="16">
    <location>
        <begin position="102"/>
        <end position="124"/>
    </location>
</feature>
<proteinExistence type="inferred from homology"/>
<evidence type="ECO:0000256" key="13">
    <source>
        <dbReference type="ARBA" id="ARBA00031903"/>
    </source>
</evidence>
<dbReference type="PANTHER" id="PTHR10265">
    <property type="entry name" value="CYCLIN-DEPENDENT KINASE INHIBITOR 1"/>
    <property type="match status" value="1"/>
</dbReference>
<evidence type="ECO:0000313" key="19">
    <source>
        <dbReference type="Proteomes" id="UP000472263"/>
    </source>
</evidence>
<evidence type="ECO:0000313" key="18">
    <source>
        <dbReference type="Ensembl" id="ENSMMDP00005040436.1"/>
    </source>
</evidence>
<reference evidence="18" key="2">
    <citation type="submission" date="2025-08" db="UniProtKB">
        <authorList>
            <consortium name="Ensembl"/>
        </authorList>
    </citation>
    <scope>IDENTIFICATION</scope>
</reference>
<evidence type="ECO:0000256" key="11">
    <source>
        <dbReference type="ARBA" id="ARBA00023242"/>
    </source>
</evidence>
<dbReference type="InterPro" id="IPR003175">
    <property type="entry name" value="CDI_dom"/>
</dbReference>
<feature type="region of interest" description="Disordered" evidence="16">
    <location>
        <begin position="92"/>
        <end position="192"/>
    </location>
</feature>
<dbReference type="InParanoid" id="A0A668A5Q3"/>
<evidence type="ECO:0000256" key="15">
    <source>
        <dbReference type="ARBA" id="ARBA00045727"/>
    </source>
</evidence>
<keyword evidence="11" id="KW-0539">Nucleus</keyword>
<evidence type="ECO:0000256" key="5">
    <source>
        <dbReference type="ARBA" id="ARBA00014547"/>
    </source>
</evidence>
<dbReference type="GO" id="GO:0005768">
    <property type="term" value="C:endosome"/>
    <property type="evidence" value="ECO:0007669"/>
    <property type="project" value="UniProtKB-SubCell"/>
</dbReference>
<evidence type="ECO:0000256" key="2">
    <source>
        <dbReference type="ARBA" id="ARBA00004177"/>
    </source>
</evidence>
<dbReference type="GO" id="GO:0045930">
    <property type="term" value="P:negative regulation of mitotic cell cycle"/>
    <property type="evidence" value="ECO:0007669"/>
    <property type="project" value="TreeGrafter"/>
</dbReference>
<feature type="region of interest" description="Disordered" evidence="16">
    <location>
        <begin position="1"/>
        <end position="41"/>
    </location>
</feature>
<sequence length="192" mass="21890">MCNKMSDVRLSNASPTLERVDARQPDNAKPPVCRNLFGTPDPEQHQRYVRAVMHEAQRVFAERWDYDPVTDRPLSPRTCEWEVVSDPADYYVRQPHTRQRPRGNEDLHADNDPHDAEDRTERQPDPQAVRPGSRKRPAGVSGGCASECQSKRLHTDEDDDDDDEDRRHCPGGQTVTCGELTPSRPDSRTVLH</sequence>
<dbReference type="AlphaFoldDB" id="A0A668A5Q3"/>
<comment type="subcellular location">
    <subcellularLocation>
        <location evidence="3">Cytoplasm</location>
    </subcellularLocation>
    <subcellularLocation>
        <location evidence="2">Endosome</location>
    </subcellularLocation>
    <subcellularLocation>
        <location evidence="1">Nucleus</location>
    </subcellularLocation>
</comment>
<evidence type="ECO:0000256" key="12">
    <source>
        <dbReference type="ARBA" id="ARBA00023306"/>
    </source>
</evidence>
<reference evidence="18" key="1">
    <citation type="submission" date="2019-06" db="EMBL/GenBank/DDBJ databases">
        <authorList>
            <consortium name="Wellcome Sanger Institute Data Sharing"/>
        </authorList>
    </citation>
    <scope>NUCLEOTIDE SEQUENCE [LARGE SCALE GENOMIC DNA]</scope>
</reference>
<keyword evidence="6" id="KW-0963">Cytoplasm</keyword>
<evidence type="ECO:0000256" key="3">
    <source>
        <dbReference type="ARBA" id="ARBA00004496"/>
    </source>
</evidence>
<evidence type="ECO:0000256" key="10">
    <source>
        <dbReference type="ARBA" id="ARBA00023013"/>
    </source>
</evidence>
<comment type="function">
    <text evidence="15">Important regulator of cell cycle progression. Inhibits the kinase activity of CDK2 bound to cyclin A, but has little inhibitory activity on CDK2 bound to SPDYA. Involved in G1 arrest. Potent inhibitor of cyclin E- and cyclin A-CDK2 complexes. Forms a complex with cyclin type D-CDK4 complexes and is involved in the assembly, stability, and modulation of CCND1-CDK4 complex activation. Acts either as an inhibitor or an activator of cyclin type D-CDK4 complexes depending on its phosphorylation state and/or stoichometry.</text>
</comment>
<dbReference type="PANTHER" id="PTHR10265:SF9">
    <property type="entry name" value="CYCLIN-DEPENDENT KINASE INHIBITOR 1B"/>
    <property type="match status" value="1"/>
</dbReference>
<dbReference type="GeneID" id="115355285"/>
<dbReference type="GO" id="GO:0008285">
    <property type="term" value="P:negative regulation of cell population proliferation"/>
    <property type="evidence" value="ECO:0007669"/>
    <property type="project" value="TreeGrafter"/>
</dbReference>
<dbReference type="GO" id="GO:0004861">
    <property type="term" value="F:cyclin-dependent protein serine/threonine kinase inhibitor activity"/>
    <property type="evidence" value="ECO:0007669"/>
    <property type="project" value="InterPro"/>
</dbReference>
<keyword evidence="8" id="KW-0967">Endosome</keyword>